<dbReference type="CDD" id="cd07739">
    <property type="entry name" value="metallo-hydrolase-like_MBL-fold"/>
    <property type="match status" value="1"/>
</dbReference>
<accession>A0A124HK30</accession>
<gene>
    <name evidence="2" type="ORF">AQJ11_35120</name>
</gene>
<evidence type="ECO:0000259" key="1">
    <source>
        <dbReference type="SMART" id="SM00849"/>
    </source>
</evidence>
<feature type="domain" description="Metallo-beta-lactamase" evidence="1">
    <location>
        <begin position="33"/>
        <end position="219"/>
    </location>
</feature>
<dbReference type="PANTHER" id="PTHR42951:SF14">
    <property type="entry name" value="METALLO-BETA-LACTAMASE SUPERFAMILY PROTEIN"/>
    <property type="match status" value="1"/>
</dbReference>
<dbReference type="RefSeq" id="WP_014669485.1">
    <property type="nucleotide sequence ID" value="NZ_KQ948367.1"/>
</dbReference>
<dbReference type="InterPro" id="IPR001279">
    <property type="entry name" value="Metallo-B-lactamas"/>
</dbReference>
<dbReference type="InterPro" id="IPR050855">
    <property type="entry name" value="NDM-1-like"/>
</dbReference>
<proteinExistence type="predicted"/>
<dbReference type="Gene3D" id="3.60.15.10">
    <property type="entry name" value="Ribonuclease Z/Hydroxyacylglutathione hydrolase-like"/>
    <property type="match status" value="1"/>
</dbReference>
<keyword evidence="2" id="KW-0378">Hydrolase</keyword>
<dbReference type="PANTHER" id="PTHR42951">
    <property type="entry name" value="METALLO-BETA-LACTAMASE DOMAIN-CONTAINING"/>
    <property type="match status" value="1"/>
</dbReference>
<dbReference type="SUPFAM" id="SSF56281">
    <property type="entry name" value="Metallo-hydrolase/oxidoreductase"/>
    <property type="match status" value="1"/>
</dbReference>
<dbReference type="GO" id="GO:0016787">
    <property type="term" value="F:hydrolase activity"/>
    <property type="evidence" value="ECO:0007669"/>
    <property type="project" value="UniProtKB-KW"/>
</dbReference>
<dbReference type="SMART" id="SM00849">
    <property type="entry name" value="Lactamase_B"/>
    <property type="match status" value="1"/>
</dbReference>
<sequence length="281" mass="30272">MSSRLHYEVLVTPGAPRAGAKTLPTGEPIVSSPVSTVLVYGEEEAVLIDPPFLDFQIAQVRDWVAASGKRVRYVFSTHGHGDHWFGTAALLPGFPGARVHATPGTIEVMHQQAVQGRARMWDLDFPGMIPPSPVLAEPVPEEGLLLEGEELRVIDVGHTDTDATSVLHVPSIGLVVAGDAVYNGVHQYVLEGADGGLRSWLSALDTIEGLAPAHVVAGHKNAELPDDPAAIASTRSYLRDVVRLLEQKPDARDFYEEMLRLHPDRLNPGPVWYGALGLLGS</sequence>
<dbReference type="Proteomes" id="UP000053398">
    <property type="component" value="Unassembled WGS sequence"/>
</dbReference>
<keyword evidence="3" id="KW-1185">Reference proteome</keyword>
<dbReference type="Pfam" id="PF00753">
    <property type="entry name" value="Lactamase_B"/>
    <property type="match status" value="1"/>
</dbReference>
<evidence type="ECO:0000313" key="2">
    <source>
        <dbReference type="EMBL" id="KUN18297.1"/>
    </source>
</evidence>
<dbReference type="InterPro" id="IPR036866">
    <property type="entry name" value="RibonucZ/Hydroxyglut_hydro"/>
</dbReference>
<comment type="caution">
    <text evidence="2">The sequence shown here is derived from an EMBL/GenBank/DDBJ whole genome shotgun (WGS) entry which is preliminary data.</text>
</comment>
<reference evidence="2 3" key="1">
    <citation type="submission" date="2015-10" db="EMBL/GenBank/DDBJ databases">
        <title>Draft genome sequence of Streptomyces corchorusii DSM 40340, type strain for the species Streptomyces corchorusii.</title>
        <authorList>
            <person name="Ruckert C."/>
            <person name="Winkler A."/>
            <person name="Kalinowski J."/>
            <person name="Kampfer P."/>
            <person name="Glaeser S."/>
        </authorList>
    </citation>
    <scope>NUCLEOTIDE SEQUENCE [LARGE SCALE GENOMIC DNA]</scope>
    <source>
        <strain evidence="2 3">DSM 40340</strain>
    </source>
</reference>
<name>A0A124HK30_STRCK</name>
<protein>
    <submittedName>
        <fullName evidence="2">MBL fold metallo-hydrolase</fullName>
    </submittedName>
</protein>
<dbReference type="EMBL" id="LMWP01000044">
    <property type="protein sequence ID" value="KUN18297.1"/>
    <property type="molecule type" value="Genomic_DNA"/>
</dbReference>
<organism evidence="2 3">
    <name type="scientific">Streptomyces corchorusii</name>
    <name type="common">Streptomyces chibaensis</name>
    <dbReference type="NCBI Taxonomy" id="1903"/>
    <lineage>
        <taxon>Bacteria</taxon>
        <taxon>Bacillati</taxon>
        <taxon>Actinomycetota</taxon>
        <taxon>Actinomycetes</taxon>
        <taxon>Kitasatosporales</taxon>
        <taxon>Streptomycetaceae</taxon>
        <taxon>Streptomyces</taxon>
    </lineage>
</organism>
<evidence type="ECO:0000313" key="3">
    <source>
        <dbReference type="Proteomes" id="UP000053398"/>
    </source>
</evidence>
<dbReference type="AlphaFoldDB" id="A0A124HK30"/>